<proteinExistence type="predicted"/>
<dbReference type="Proteomes" id="UP000663918">
    <property type="component" value="Chromosome"/>
</dbReference>
<sequence>MSLSLQPGQLPQLLSGDALTLTAPAGADDGGRYPAPPKAMAEAFLRDCLRR</sequence>
<accession>A0A975C0J3</accession>
<name>A0A975C0J3_9CAUL</name>
<protein>
    <submittedName>
        <fullName evidence="1">Uncharacterized protein</fullName>
    </submittedName>
</protein>
<gene>
    <name evidence="1" type="ORF">IFJ75_18815</name>
</gene>
<evidence type="ECO:0000313" key="2">
    <source>
        <dbReference type="Proteomes" id="UP000663918"/>
    </source>
</evidence>
<dbReference type="AlphaFoldDB" id="A0A975C0J3"/>
<reference evidence="1" key="1">
    <citation type="submission" date="2020-09" db="EMBL/GenBank/DDBJ databases">
        <title>Brevundimonas sp. LVF2 isolated from a puddle in Goettingen, Germany.</title>
        <authorList>
            <person name="Friedrich I."/>
            <person name="Klassen A."/>
            <person name="Hannes N."/>
            <person name="Schneider D."/>
            <person name="Hertel R."/>
            <person name="Daniel R."/>
        </authorList>
    </citation>
    <scope>NUCLEOTIDE SEQUENCE</scope>
    <source>
        <strain evidence="1">LVF2</strain>
    </source>
</reference>
<organism evidence="1 2">
    <name type="scientific">Brevundimonas goettingensis</name>
    <dbReference type="NCBI Taxonomy" id="2774190"/>
    <lineage>
        <taxon>Bacteria</taxon>
        <taxon>Pseudomonadati</taxon>
        <taxon>Pseudomonadota</taxon>
        <taxon>Alphaproteobacteria</taxon>
        <taxon>Caulobacterales</taxon>
        <taxon>Caulobacteraceae</taxon>
        <taxon>Brevundimonas</taxon>
    </lineage>
</organism>
<dbReference type="KEGG" id="bgoe:IFJ75_18815"/>
<evidence type="ECO:0000313" key="1">
    <source>
        <dbReference type="EMBL" id="QTC91220.1"/>
    </source>
</evidence>
<keyword evidence="2" id="KW-1185">Reference proteome</keyword>
<dbReference type="EMBL" id="CP062222">
    <property type="protein sequence ID" value="QTC91220.1"/>
    <property type="molecule type" value="Genomic_DNA"/>
</dbReference>